<dbReference type="Pfam" id="PF16197">
    <property type="entry name" value="KAsynt_C_assoc"/>
    <property type="match status" value="1"/>
</dbReference>
<dbReference type="Gene3D" id="3.10.129.110">
    <property type="entry name" value="Polyketide synthase dehydratase"/>
    <property type="match status" value="1"/>
</dbReference>
<dbReference type="GO" id="GO:0004312">
    <property type="term" value="F:fatty acid synthase activity"/>
    <property type="evidence" value="ECO:0007669"/>
    <property type="project" value="TreeGrafter"/>
</dbReference>
<dbReference type="SUPFAM" id="SSF53901">
    <property type="entry name" value="Thiolase-like"/>
    <property type="match status" value="2"/>
</dbReference>
<dbReference type="InterPro" id="IPR042104">
    <property type="entry name" value="PKS_dehydratase_sf"/>
</dbReference>
<dbReference type="InterPro" id="IPR001227">
    <property type="entry name" value="Ac_transferase_dom_sf"/>
</dbReference>
<dbReference type="Pfam" id="PF00698">
    <property type="entry name" value="Acyl_transf_1"/>
    <property type="match status" value="1"/>
</dbReference>
<dbReference type="InterPro" id="IPR014030">
    <property type="entry name" value="Ketoacyl_synth_N"/>
</dbReference>
<dbReference type="SMART" id="SM00827">
    <property type="entry name" value="PKS_AT"/>
    <property type="match status" value="1"/>
</dbReference>
<organism evidence="2 3">
    <name type="scientific">Parthenolecanium corni</name>
    <dbReference type="NCBI Taxonomy" id="536013"/>
    <lineage>
        <taxon>Eukaryota</taxon>
        <taxon>Metazoa</taxon>
        <taxon>Ecdysozoa</taxon>
        <taxon>Arthropoda</taxon>
        <taxon>Hexapoda</taxon>
        <taxon>Insecta</taxon>
        <taxon>Pterygota</taxon>
        <taxon>Neoptera</taxon>
        <taxon>Paraneoptera</taxon>
        <taxon>Hemiptera</taxon>
        <taxon>Sternorrhyncha</taxon>
        <taxon>Coccoidea</taxon>
        <taxon>Coccidae</taxon>
        <taxon>Parthenolecanium</taxon>
    </lineage>
</organism>
<name>A0AAN9U0G0_9HEMI</name>
<dbReference type="InterPro" id="IPR016039">
    <property type="entry name" value="Thiolase-like"/>
</dbReference>
<accession>A0AAN9U0G0</accession>
<dbReference type="InterPro" id="IPR050091">
    <property type="entry name" value="PKS_NRPS_Biosynth_Enz"/>
</dbReference>
<dbReference type="SUPFAM" id="SSF52151">
    <property type="entry name" value="FabD/lysophospholipase-like"/>
    <property type="match status" value="1"/>
</dbReference>
<dbReference type="PROSITE" id="PS52004">
    <property type="entry name" value="KS3_2"/>
    <property type="match status" value="1"/>
</dbReference>
<dbReference type="InterPro" id="IPR016035">
    <property type="entry name" value="Acyl_Trfase/lysoPLipase"/>
</dbReference>
<gene>
    <name evidence="2" type="ORF">V9T40_006838</name>
</gene>
<dbReference type="EMBL" id="JBBCAQ010000007">
    <property type="protein sequence ID" value="KAK7602864.1"/>
    <property type="molecule type" value="Genomic_DNA"/>
</dbReference>
<dbReference type="InterPro" id="IPR016036">
    <property type="entry name" value="Malonyl_transacylase_ACP-bd"/>
</dbReference>
<reference evidence="2 3" key="1">
    <citation type="submission" date="2024-03" db="EMBL/GenBank/DDBJ databases">
        <title>Adaptation during the transition from Ophiocordyceps entomopathogen to insect associate is accompanied by gene loss and intensified selection.</title>
        <authorList>
            <person name="Ward C.M."/>
            <person name="Onetto C.A."/>
            <person name="Borneman A.R."/>
        </authorList>
    </citation>
    <scope>NUCLEOTIDE SEQUENCE [LARGE SCALE GENOMIC DNA]</scope>
    <source>
        <strain evidence="2">AWRI1</strain>
        <tissue evidence="2">Single Adult Female</tissue>
    </source>
</reference>
<dbReference type="InterPro" id="IPR014031">
    <property type="entry name" value="Ketoacyl_synth_C"/>
</dbReference>
<keyword evidence="3" id="KW-1185">Reference proteome</keyword>
<evidence type="ECO:0000313" key="2">
    <source>
        <dbReference type="EMBL" id="KAK7602864.1"/>
    </source>
</evidence>
<comment type="caution">
    <text evidence="2">The sequence shown here is derived from an EMBL/GenBank/DDBJ whole genome shotgun (WGS) entry which is preliminary data.</text>
</comment>
<protein>
    <recommendedName>
        <fullName evidence="1">Ketosynthase family 3 (KS3) domain-containing protein</fullName>
    </recommendedName>
</protein>
<dbReference type="InterPro" id="IPR032821">
    <property type="entry name" value="PKS_assoc"/>
</dbReference>
<dbReference type="CDD" id="cd00833">
    <property type="entry name" value="PKS"/>
    <property type="match status" value="1"/>
</dbReference>
<proteinExistence type="predicted"/>
<dbReference type="InterPro" id="IPR014043">
    <property type="entry name" value="Acyl_transferase_dom"/>
</dbReference>
<evidence type="ECO:0000259" key="1">
    <source>
        <dbReference type="PROSITE" id="PS52004"/>
    </source>
</evidence>
<dbReference type="SUPFAM" id="SSF55048">
    <property type="entry name" value="Probable ACP-binding domain of malonyl-CoA ACP transacylase"/>
    <property type="match status" value="1"/>
</dbReference>
<dbReference type="Pfam" id="PF02801">
    <property type="entry name" value="Ketoacyl-synt_C"/>
    <property type="match status" value="1"/>
</dbReference>
<dbReference type="GO" id="GO:0006633">
    <property type="term" value="P:fatty acid biosynthetic process"/>
    <property type="evidence" value="ECO:0007669"/>
    <property type="project" value="TreeGrafter"/>
</dbReference>
<dbReference type="Pfam" id="PF00109">
    <property type="entry name" value="ketoacyl-synt"/>
    <property type="match status" value="1"/>
</dbReference>
<dbReference type="SMART" id="SM00825">
    <property type="entry name" value="PKS_KS"/>
    <property type="match status" value="1"/>
</dbReference>
<dbReference type="InterPro" id="IPR020841">
    <property type="entry name" value="PKS_Beta-ketoAc_synthase_dom"/>
</dbReference>
<dbReference type="Gene3D" id="3.40.47.10">
    <property type="match status" value="1"/>
</dbReference>
<evidence type="ECO:0000313" key="3">
    <source>
        <dbReference type="Proteomes" id="UP001367676"/>
    </source>
</evidence>
<feature type="domain" description="Ketosynthase family 3 (KS3)" evidence="1">
    <location>
        <begin position="1"/>
        <end position="396"/>
    </location>
</feature>
<dbReference type="Gene3D" id="3.30.70.3290">
    <property type="match status" value="1"/>
</dbReference>
<dbReference type="PANTHER" id="PTHR43775">
    <property type="entry name" value="FATTY ACID SYNTHASE"/>
    <property type="match status" value="1"/>
</dbReference>
<dbReference type="PANTHER" id="PTHR43775:SF23">
    <property type="entry name" value="FATTY ACID SYNTHASE 3"/>
    <property type="match status" value="1"/>
</dbReference>
<sequence>MAYNFDVVISGIAGRFPECNDIETFKKKLYTDDKRPIPQATGKYIHEYDFDFRAFKFNQTMARSTDVLNRKSLEISFEAIVDAGINPVSLSGANIGVFMTFGIAERDIYGLENALGYVFVLGCSRTMGPNRLSYALDLTGPSYASTCDPFGSIELLRLAKQMIQDGSIEGALVVAANNITQPNCGYLFEYLDLLTSEECCRSFDENANGYVRSESSIALFLQRKQDAKRIYAKIEFCDTFYEGLLSHTLLGYDEEYLKNCLLKIYERNGGDAIAKDLAFMELSGTAIKKFDTIEANAVADVLFRWRKNALLVGSIKSVVGHTESSSPLLSILKVIFALDSKIISPNKNISKPDENIRAFQERKFQVVDEKTELSGNMAAVNTTGLFGGVNHVVLQSNFKESNDDEIENDCLPRIILISGRTLEGLKKVFQKIQFDSYNANVIAMTNDVFSTNMSLHTFRGFMIRSKVKSMSETIEERGDEKRPVCFVFSGMGSQWNGMGKQLMNLPVFADVIKRCDAVLRQKSIDIYDVLLSDDPSMFDNITMSFVAIICMQIALVEVLKKLNINPDMILGHSVGENGCAYADGCVTLEQAVLISYSRGTASNTTKLEKGMMAAVGKGYTEIEDSLPESIEVACHNSATSCTISGPAEDVETYVKKLKEQGIFARGVNVSNIAYHSRYIAPAGPELRKLLQSVIPNPKNRSSKWISSSIPEENWNTPLAETCSAEYLTNNLLNPVLFEEACKHIPKNAIVIEIAPHGLLQAILKRSLPNSCTNISLTRRSNNADNLNTLLSSIGRLYIAGCEPVVNNLYPLIEYPVPRGTPSISPYCTWFYGDSDIINPLYKPTNPRVINILIQGSGSFEVLSRAKFNKQNAKVVLTGRIEFISDENEVPKDISTVEEEEYEFTPESLNKILSDAGFQLGECFQSIQNINLKDHGSTAKIQWNGNWVTLVDAVFKFQMFSDIRKSKLCYLLTARRIFINPLIINTISHGSLIYCYHNKITRIFECKGIQTNDVKWKIKPQKPIEKSASSSKIRKLRFVSYNNPKCRSFNEFLELCLRIATEDFRATSDVNLNLNICDSTKEFIETIQSASCIRNLSKNKRFGIEYSGFGVAEKTIVGLTSTSPSIPVSKMDPILTWMVPDEWKLTEALNRSNFIIPMNDNFDHIVLLETKGKGANVLVNYLPGSRNIISSMNCISCMSRVIETVESNMNEDTELGKITYFLNLPDIEKMYIQKAIKEGISSGMVKPVPQKPNTVAVGKLKECKTHPQRQYILWTALQKHAKEILNLLVYLLVGLKKWKQDKMKDGQALSFTHLNTIQKTGPVTLIGETWNAAVAIELSSMIKKSGRDFKLFILEGNPVEWKNTINDLNLTKYQDFENILTKLYGDKILEHLYPWHQVETKDKYHPIKNICNGNQPVNSECVRRSLRLLKRQFMNAHEYSLNHHMIENTIFFSKQVTYNTTLTLSDSSDVIHINEDGYDRFIQSSAIKKTINKQAMFAWL</sequence>
<dbReference type="Proteomes" id="UP001367676">
    <property type="component" value="Unassembled WGS sequence"/>
</dbReference>
<dbReference type="Gene3D" id="3.40.366.10">
    <property type="entry name" value="Malonyl-Coenzyme A Acyl Carrier Protein, domain 2"/>
    <property type="match status" value="1"/>
</dbReference>